<dbReference type="GO" id="GO:0010181">
    <property type="term" value="F:FMN binding"/>
    <property type="evidence" value="ECO:0007669"/>
    <property type="project" value="UniProtKB-UniRule"/>
</dbReference>
<evidence type="ECO:0000256" key="3">
    <source>
        <dbReference type="HAMAP-Rule" id="MF_02225"/>
    </source>
</evidence>
<keyword evidence="3" id="KW-0479">Metal-binding</keyword>
<dbReference type="GO" id="GO:0015941">
    <property type="term" value="P:pantothenate catabolic process"/>
    <property type="evidence" value="ECO:0007669"/>
    <property type="project" value="InterPro"/>
</dbReference>
<comment type="caution">
    <text evidence="7">The sequence shown here is derived from an EMBL/GenBank/DDBJ whole genome shotgun (WGS) entry which is preliminary data.</text>
</comment>
<dbReference type="GO" id="GO:0004632">
    <property type="term" value="F:phosphopantothenate--cysteine ligase activity"/>
    <property type="evidence" value="ECO:0007669"/>
    <property type="project" value="UniProtKB-UniRule"/>
</dbReference>
<feature type="binding site" evidence="3">
    <location>
        <position position="343"/>
    </location>
    <ligand>
        <name>CTP</name>
        <dbReference type="ChEBI" id="CHEBI:37563"/>
    </ligand>
</feature>
<dbReference type="SUPFAM" id="SSF102645">
    <property type="entry name" value="CoaB-like"/>
    <property type="match status" value="1"/>
</dbReference>
<dbReference type="Proteomes" id="UP000885660">
    <property type="component" value="Unassembled WGS sequence"/>
</dbReference>
<keyword evidence="1 3" id="KW-0210">Decarboxylase</keyword>
<dbReference type="GO" id="GO:0015937">
    <property type="term" value="P:coenzyme A biosynthetic process"/>
    <property type="evidence" value="ECO:0007669"/>
    <property type="project" value="UniProtKB-UniRule"/>
</dbReference>
<comment type="cofactor">
    <cofactor evidence="3">
        <name>Mg(2+)</name>
        <dbReference type="ChEBI" id="CHEBI:18420"/>
    </cofactor>
</comment>
<evidence type="ECO:0000256" key="1">
    <source>
        <dbReference type="ARBA" id="ARBA00022793"/>
    </source>
</evidence>
<dbReference type="SUPFAM" id="SSF52507">
    <property type="entry name" value="Homo-oligomeric flavin-containing Cys decarboxylases, HFCD"/>
    <property type="match status" value="1"/>
</dbReference>
<proteinExistence type="inferred from homology"/>
<dbReference type="AlphaFoldDB" id="A0A7V0MZF8"/>
<dbReference type="PANTHER" id="PTHR14359:SF6">
    <property type="entry name" value="PHOSPHOPANTOTHENOYLCYSTEINE DECARBOXYLASE"/>
    <property type="match status" value="1"/>
</dbReference>
<evidence type="ECO:0000256" key="2">
    <source>
        <dbReference type="ARBA" id="ARBA00023239"/>
    </source>
</evidence>
<comment type="function">
    <text evidence="3">Catalyzes two sequential steps in the biosynthesis of coenzyme A. In the first step cysteine is conjugated to 4'-phosphopantothenate to form 4-phosphopantothenoylcysteine. In the second step the latter compound is decarboxylated to form 4'-phosphopantotheine.</text>
</comment>
<comment type="similarity">
    <text evidence="3 4">In the N-terminal section; belongs to the HFCD (homo-oligomeric flavin containing Cys decarboxylase) superfamily.</text>
</comment>
<feature type="binding site" evidence="3">
    <location>
        <position position="325"/>
    </location>
    <ligand>
        <name>CTP</name>
        <dbReference type="ChEBI" id="CHEBI:37563"/>
    </ligand>
</feature>
<comment type="pathway">
    <text evidence="3 4">Cofactor biosynthesis; coenzyme A biosynthesis; CoA from (R)-pantothenate: step 2/5.</text>
</comment>
<evidence type="ECO:0000259" key="5">
    <source>
        <dbReference type="Pfam" id="PF02441"/>
    </source>
</evidence>
<dbReference type="InterPro" id="IPR003382">
    <property type="entry name" value="Flavoprotein"/>
</dbReference>
<protein>
    <recommendedName>
        <fullName evidence="3">Coenzyme A biosynthesis bifunctional protein CoaBC</fullName>
    </recommendedName>
    <alternativeName>
        <fullName evidence="3">DNA/pantothenate metabolism flavoprotein</fullName>
    </alternativeName>
    <alternativeName>
        <fullName evidence="3">Phosphopantothenoylcysteine synthetase/decarboxylase</fullName>
        <shortName evidence="3">PPCS-PPCDC</shortName>
    </alternativeName>
    <domain>
        <recommendedName>
            <fullName evidence="3">Phosphopantothenoylcysteine decarboxylase</fullName>
            <shortName evidence="3">PPC decarboxylase</shortName>
            <shortName evidence="3">PPC-DC</shortName>
            <ecNumber evidence="3">4.1.1.36</ecNumber>
        </recommendedName>
        <alternativeName>
            <fullName evidence="3">CoaC</fullName>
        </alternativeName>
    </domain>
    <domain>
        <recommendedName>
            <fullName evidence="3">Phosphopantothenate--cysteine ligase</fullName>
            <ecNumber evidence="3">6.3.2.5</ecNumber>
        </recommendedName>
        <alternativeName>
            <fullName evidence="3">CoaB</fullName>
        </alternativeName>
        <alternativeName>
            <fullName evidence="3">Phosphopantothenoylcysteine synthetase</fullName>
            <shortName evidence="3">PPC synthetase</shortName>
            <shortName evidence="3">PPC-S</shortName>
        </alternativeName>
    </domain>
</protein>
<dbReference type="InterPro" id="IPR035929">
    <property type="entry name" value="CoaB-like_sf"/>
</dbReference>
<comment type="pathway">
    <text evidence="3 4">Cofactor biosynthesis; coenzyme A biosynthesis; CoA from (R)-pantothenate: step 3/5.</text>
</comment>
<dbReference type="GO" id="GO:0071513">
    <property type="term" value="C:phosphopantothenoylcysteine decarboxylase complex"/>
    <property type="evidence" value="ECO:0007669"/>
    <property type="project" value="TreeGrafter"/>
</dbReference>
<dbReference type="EC" id="4.1.1.36" evidence="3"/>
<feature type="binding site" evidence="3">
    <location>
        <position position="290"/>
    </location>
    <ligand>
        <name>CTP</name>
        <dbReference type="ChEBI" id="CHEBI:37563"/>
    </ligand>
</feature>
<comment type="catalytic activity">
    <reaction evidence="3 4">
        <text>(R)-4'-phosphopantothenate + L-cysteine + CTP = N-[(R)-4-phosphopantothenoyl]-L-cysteine + CMP + diphosphate + H(+)</text>
        <dbReference type="Rhea" id="RHEA:19397"/>
        <dbReference type="ChEBI" id="CHEBI:10986"/>
        <dbReference type="ChEBI" id="CHEBI:15378"/>
        <dbReference type="ChEBI" id="CHEBI:33019"/>
        <dbReference type="ChEBI" id="CHEBI:35235"/>
        <dbReference type="ChEBI" id="CHEBI:37563"/>
        <dbReference type="ChEBI" id="CHEBI:59458"/>
        <dbReference type="ChEBI" id="CHEBI:60377"/>
        <dbReference type="EC" id="6.3.2.5"/>
    </reaction>
</comment>
<evidence type="ECO:0000256" key="4">
    <source>
        <dbReference type="RuleBase" id="RU364078"/>
    </source>
</evidence>
<feature type="domain" description="Flavoprotein" evidence="5">
    <location>
        <begin position="8"/>
        <end position="175"/>
    </location>
</feature>
<sequence length="405" mass="44643">MSSNLKGKNIVLGITGSIAAYKAAEIVRLLKERGAFVYPVMTKCATFFVHPTTFQTLSQQKVGIDLFEKDDISLKHISLSELADIILIAPATANIIGKIASGIADDLITTTVMAARSPVVIAPAMNERMYHNSIVKENISRLKSLGYKFIGPEVGRLASGAKGEGRMVSPQLIVDSLEKIFTSRKDLEGKSFIVTAGPTREPLDYVRFISNRSSGKMGFAIAEEARDRGAKIILISGPTLISPPEGVEFYSVETAKDMMEKVKEWFEKVDGLIMASAVSDFRPVEVKKGKIKKADKDKIVVKMVKNPDILEEMGKVKGEKILVGFCAETEDIVRYAKEKLIRKNLDFIVANNISFPGAGFGTDTNQVVILDRQGRIESLPIMSKREVASKIWDRVKELLNRKKTS</sequence>
<dbReference type="GO" id="GO:0046872">
    <property type="term" value="F:metal ion binding"/>
    <property type="evidence" value="ECO:0007669"/>
    <property type="project" value="UniProtKB-KW"/>
</dbReference>
<dbReference type="Pfam" id="PF02441">
    <property type="entry name" value="Flavoprotein"/>
    <property type="match status" value="1"/>
</dbReference>
<gene>
    <name evidence="3 7" type="primary">coaBC</name>
    <name evidence="7" type="ORF">ENG47_03780</name>
</gene>
<feature type="binding site" evidence="3">
    <location>
        <position position="280"/>
    </location>
    <ligand>
        <name>CTP</name>
        <dbReference type="ChEBI" id="CHEBI:37563"/>
    </ligand>
</feature>
<dbReference type="HAMAP" id="MF_02225">
    <property type="entry name" value="CoaBC"/>
    <property type="match status" value="1"/>
</dbReference>
<feature type="binding site" evidence="3">
    <location>
        <position position="339"/>
    </location>
    <ligand>
        <name>CTP</name>
        <dbReference type="ChEBI" id="CHEBI:37563"/>
    </ligand>
</feature>
<dbReference type="Gene3D" id="3.40.50.10300">
    <property type="entry name" value="CoaB-like"/>
    <property type="match status" value="1"/>
</dbReference>
<dbReference type="NCBIfam" id="TIGR00521">
    <property type="entry name" value="coaBC_dfp"/>
    <property type="match status" value="1"/>
</dbReference>
<comment type="similarity">
    <text evidence="3 4">In the C-terminal section; belongs to the PPC synthetase family.</text>
</comment>
<dbReference type="InterPro" id="IPR036551">
    <property type="entry name" value="Flavin_trans-like"/>
</dbReference>
<keyword evidence="3 4" id="KW-0288">FMN</keyword>
<keyword evidence="3" id="KW-0511">Multifunctional enzyme</keyword>
<keyword evidence="3" id="KW-0460">Magnesium</keyword>
<organism evidence="7">
    <name type="scientific">Aerophobetes bacterium</name>
    <dbReference type="NCBI Taxonomy" id="2030807"/>
    <lineage>
        <taxon>Bacteria</taxon>
        <taxon>Candidatus Aerophobota</taxon>
    </lineage>
</organism>
<evidence type="ECO:0000313" key="7">
    <source>
        <dbReference type="EMBL" id="HDN84860.1"/>
    </source>
</evidence>
<dbReference type="EC" id="6.3.2.5" evidence="3"/>
<dbReference type="EMBL" id="DRBC01000224">
    <property type="protein sequence ID" value="HDN84860.1"/>
    <property type="molecule type" value="Genomic_DNA"/>
</dbReference>
<comment type="function">
    <text evidence="4">Catalyzes two steps in the biosynthesis of coenzyme A. In the first step cysteine is conjugated to 4'-phosphopantothenate to form 4-phosphopantothenoylcysteine, in the latter compound is decarboxylated to form 4'-phosphopantotheine.</text>
</comment>
<keyword evidence="2 3" id="KW-0456">Lyase</keyword>
<dbReference type="InterPro" id="IPR007085">
    <property type="entry name" value="DNA/pantothenate-metab_flavo_C"/>
</dbReference>
<comment type="catalytic activity">
    <reaction evidence="3 4">
        <text>N-[(R)-4-phosphopantothenoyl]-L-cysteine + H(+) = (R)-4'-phosphopantetheine + CO2</text>
        <dbReference type="Rhea" id="RHEA:16793"/>
        <dbReference type="ChEBI" id="CHEBI:15378"/>
        <dbReference type="ChEBI" id="CHEBI:16526"/>
        <dbReference type="ChEBI" id="CHEBI:59458"/>
        <dbReference type="ChEBI" id="CHEBI:61723"/>
        <dbReference type="EC" id="4.1.1.36"/>
    </reaction>
</comment>
<reference evidence="7" key="1">
    <citation type="journal article" date="2020" name="mSystems">
        <title>Genome- and Community-Level Interaction Insights into Carbon Utilization and Element Cycling Functions of Hydrothermarchaeota in Hydrothermal Sediment.</title>
        <authorList>
            <person name="Zhou Z."/>
            <person name="Liu Y."/>
            <person name="Xu W."/>
            <person name="Pan J."/>
            <person name="Luo Z.H."/>
            <person name="Li M."/>
        </authorList>
    </citation>
    <scope>NUCLEOTIDE SEQUENCE [LARGE SCALE GENOMIC DNA]</scope>
    <source>
        <strain evidence="7">HyVt-219</strain>
    </source>
</reference>
<feature type="region of interest" description="Phosphopantothenate--cysteine ligase" evidence="3">
    <location>
        <begin position="192"/>
        <end position="405"/>
    </location>
</feature>
<feature type="domain" description="DNA/pantothenate metabolism flavoprotein C-terminal" evidence="6">
    <location>
        <begin position="187"/>
        <end position="397"/>
    </location>
</feature>
<dbReference type="Pfam" id="PF04127">
    <property type="entry name" value="DFP"/>
    <property type="match status" value="1"/>
</dbReference>
<accession>A0A7V0MZF8</accession>
<comment type="cofactor">
    <cofactor evidence="3">
        <name>FMN</name>
        <dbReference type="ChEBI" id="CHEBI:58210"/>
    </cofactor>
    <text evidence="3">Binds 1 FMN per subunit.</text>
</comment>
<keyword evidence="3 4" id="KW-0285">Flavoprotein</keyword>
<dbReference type="InterPro" id="IPR005252">
    <property type="entry name" value="CoaBC"/>
</dbReference>
<feature type="region of interest" description="Phosphopantothenoylcysteine decarboxylase" evidence="3">
    <location>
        <begin position="1"/>
        <end position="191"/>
    </location>
</feature>
<dbReference type="PANTHER" id="PTHR14359">
    <property type="entry name" value="HOMO-OLIGOMERIC FLAVIN CONTAINING CYS DECARBOXYLASE FAMILY"/>
    <property type="match status" value="1"/>
</dbReference>
<dbReference type="GO" id="GO:0004633">
    <property type="term" value="F:phosphopantothenoylcysteine decarboxylase activity"/>
    <property type="evidence" value="ECO:0007669"/>
    <property type="project" value="UniProtKB-UniRule"/>
</dbReference>
<evidence type="ECO:0000259" key="6">
    <source>
        <dbReference type="Pfam" id="PF04127"/>
    </source>
</evidence>
<dbReference type="UniPathway" id="UPA00241">
    <property type="reaction ID" value="UER00353"/>
</dbReference>
<keyword evidence="3 4" id="KW-0436">Ligase</keyword>
<dbReference type="Gene3D" id="3.40.50.1950">
    <property type="entry name" value="Flavin prenyltransferase-like"/>
    <property type="match status" value="1"/>
</dbReference>
<name>A0A7V0MZF8_UNCAE</name>
<comment type="caution">
    <text evidence="3">Lacks conserved residue(s) required for the propagation of feature annotation.</text>
</comment>
<feature type="binding site" evidence="3">
    <location>
        <begin position="307"/>
        <end position="310"/>
    </location>
    <ligand>
        <name>CTP</name>
        <dbReference type="ChEBI" id="CHEBI:37563"/>
    </ligand>
</feature>